<feature type="transmembrane region" description="Helical" evidence="8">
    <location>
        <begin position="120"/>
        <end position="138"/>
    </location>
</feature>
<dbReference type="CDD" id="cd06579">
    <property type="entry name" value="TM_PBP1_transp_AraH_like"/>
    <property type="match status" value="1"/>
</dbReference>
<feature type="transmembrane region" description="Helical" evidence="8">
    <location>
        <begin position="289"/>
        <end position="309"/>
    </location>
</feature>
<dbReference type="Pfam" id="PF02653">
    <property type="entry name" value="BPD_transp_2"/>
    <property type="match status" value="1"/>
</dbReference>
<comment type="subcellular location">
    <subcellularLocation>
        <location evidence="1">Cell membrane</location>
        <topology evidence="1">Multi-pass membrane protein</topology>
    </subcellularLocation>
</comment>
<dbReference type="InterPro" id="IPR001851">
    <property type="entry name" value="ABC_transp_permease"/>
</dbReference>
<keyword evidence="2" id="KW-0813">Transport</keyword>
<dbReference type="AlphaFoldDB" id="A0A6N7ZBH2"/>
<feature type="transmembrane region" description="Helical" evidence="8">
    <location>
        <begin position="12"/>
        <end position="35"/>
    </location>
</feature>
<evidence type="ECO:0000313" key="9">
    <source>
        <dbReference type="EMBL" id="MTD59112.1"/>
    </source>
</evidence>
<keyword evidence="3" id="KW-1003">Cell membrane</keyword>
<dbReference type="Proteomes" id="UP000440096">
    <property type="component" value="Unassembled WGS sequence"/>
</dbReference>
<evidence type="ECO:0000256" key="2">
    <source>
        <dbReference type="ARBA" id="ARBA00022448"/>
    </source>
</evidence>
<comment type="caution">
    <text evidence="9">The sequence shown here is derived from an EMBL/GenBank/DDBJ whole genome shotgun (WGS) entry which is preliminary data.</text>
</comment>
<keyword evidence="10" id="KW-1185">Reference proteome</keyword>
<feature type="transmembrane region" description="Helical" evidence="8">
    <location>
        <begin position="67"/>
        <end position="85"/>
    </location>
</feature>
<evidence type="ECO:0000256" key="6">
    <source>
        <dbReference type="ARBA" id="ARBA00022989"/>
    </source>
</evidence>
<proteinExistence type="predicted"/>
<evidence type="ECO:0000313" key="10">
    <source>
        <dbReference type="Proteomes" id="UP000440096"/>
    </source>
</evidence>
<feature type="transmembrane region" description="Helical" evidence="8">
    <location>
        <begin position="91"/>
        <end position="113"/>
    </location>
</feature>
<name>A0A6N7ZBH2_9PSEU</name>
<keyword evidence="7 8" id="KW-0472">Membrane</keyword>
<dbReference type="GO" id="GO:0005886">
    <property type="term" value="C:plasma membrane"/>
    <property type="evidence" value="ECO:0007669"/>
    <property type="project" value="UniProtKB-SubCell"/>
</dbReference>
<feature type="transmembrane region" description="Helical" evidence="8">
    <location>
        <begin position="208"/>
        <end position="229"/>
    </location>
</feature>
<feature type="transmembrane region" description="Helical" evidence="8">
    <location>
        <begin position="158"/>
        <end position="181"/>
    </location>
</feature>
<keyword evidence="6 8" id="KW-1133">Transmembrane helix</keyword>
<dbReference type="EMBL" id="WMBA01000089">
    <property type="protein sequence ID" value="MTD59112.1"/>
    <property type="molecule type" value="Genomic_DNA"/>
</dbReference>
<dbReference type="GO" id="GO:0022857">
    <property type="term" value="F:transmembrane transporter activity"/>
    <property type="evidence" value="ECO:0007669"/>
    <property type="project" value="InterPro"/>
</dbReference>
<keyword evidence="5 8" id="KW-0812">Transmembrane</keyword>
<evidence type="ECO:0000256" key="4">
    <source>
        <dbReference type="ARBA" id="ARBA00022519"/>
    </source>
</evidence>
<dbReference type="PANTHER" id="PTHR32196">
    <property type="entry name" value="ABC TRANSPORTER PERMEASE PROTEIN YPHD-RELATED-RELATED"/>
    <property type="match status" value="1"/>
</dbReference>
<dbReference type="PANTHER" id="PTHR32196:SF21">
    <property type="entry name" value="ABC TRANSPORTER PERMEASE PROTEIN YPHD-RELATED"/>
    <property type="match status" value="1"/>
</dbReference>
<keyword evidence="4" id="KW-0997">Cell inner membrane</keyword>
<evidence type="ECO:0000256" key="8">
    <source>
        <dbReference type="SAM" id="Phobius"/>
    </source>
</evidence>
<evidence type="ECO:0000256" key="5">
    <source>
        <dbReference type="ARBA" id="ARBA00022692"/>
    </source>
</evidence>
<dbReference type="OrthoDB" id="3468954at2"/>
<dbReference type="RefSeq" id="WP_154761170.1">
    <property type="nucleotide sequence ID" value="NZ_WMBA01000089.1"/>
</dbReference>
<feature type="transmembrane region" description="Helical" evidence="8">
    <location>
        <begin position="264"/>
        <end position="283"/>
    </location>
</feature>
<feature type="transmembrane region" description="Helical" evidence="8">
    <location>
        <begin position="41"/>
        <end position="60"/>
    </location>
</feature>
<accession>A0A6N7ZBH2</accession>
<evidence type="ECO:0000256" key="7">
    <source>
        <dbReference type="ARBA" id="ARBA00023136"/>
    </source>
</evidence>
<sequence>MSVLPAVRRSVAGYLRPVVLLVATIVVMSVAVHSFSGESAVFAVLEQVAMLGLLALGVSVTMVAGELDLSIVSTAVVAAIVGAELSGEGAAVMIISAVAAGVVTGGVQGYLIARLRINSIMFTIGTSILLGGLAYVVADNKPVLLTDFAVSDPFLEQHGAFSLSSIIALGAFAVVGVFYGLTRLGRHVYAIGGGRQEAEAAGIRTRRVMAFTFAVSGGCAGLAGVLASVRNGSAAPGAFTELLLPAVAACLIGGISLRGGRGSVVHVLLGVAVLGTISAGLAVNGSPESVNQLAQGALLLVLLGLEFGAPRIGRGRTLLKQPTLPQ</sequence>
<organism evidence="9 10">
    <name type="scientific">Amycolatopsis pithecellobii</name>
    <dbReference type="NCBI Taxonomy" id="664692"/>
    <lineage>
        <taxon>Bacteria</taxon>
        <taxon>Bacillati</taxon>
        <taxon>Actinomycetota</taxon>
        <taxon>Actinomycetes</taxon>
        <taxon>Pseudonocardiales</taxon>
        <taxon>Pseudonocardiaceae</taxon>
        <taxon>Amycolatopsis</taxon>
    </lineage>
</organism>
<evidence type="ECO:0000256" key="1">
    <source>
        <dbReference type="ARBA" id="ARBA00004651"/>
    </source>
</evidence>
<gene>
    <name evidence="9" type="ORF">GKO32_34785</name>
</gene>
<protein>
    <submittedName>
        <fullName evidence="9">ABC transporter permease</fullName>
    </submittedName>
</protein>
<reference evidence="9 10" key="1">
    <citation type="submission" date="2019-11" db="EMBL/GenBank/DDBJ databases">
        <title>Draft genome of Amycolatopsis RM579.</title>
        <authorList>
            <person name="Duangmal K."/>
            <person name="Mingma R."/>
        </authorList>
    </citation>
    <scope>NUCLEOTIDE SEQUENCE [LARGE SCALE GENOMIC DNA]</scope>
    <source>
        <strain evidence="9 10">RM579</strain>
    </source>
</reference>
<feature type="transmembrane region" description="Helical" evidence="8">
    <location>
        <begin position="235"/>
        <end position="257"/>
    </location>
</feature>
<evidence type="ECO:0000256" key="3">
    <source>
        <dbReference type="ARBA" id="ARBA00022475"/>
    </source>
</evidence>